<evidence type="ECO:0000313" key="2">
    <source>
        <dbReference type="Proteomes" id="UP000266723"/>
    </source>
</evidence>
<name>A0ABQ7CYK3_BRACR</name>
<comment type="caution">
    <text evidence="1">The sequence shown here is derived from an EMBL/GenBank/DDBJ whole genome shotgun (WGS) entry which is preliminary data.</text>
</comment>
<protein>
    <submittedName>
        <fullName evidence="1">Uncharacterized protein</fullName>
    </submittedName>
</protein>
<evidence type="ECO:0000313" key="1">
    <source>
        <dbReference type="EMBL" id="KAF3565152.1"/>
    </source>
</evidence>
<accession>A0ABQ7CYK3</accession>
<sequence length="55" mass="6176">MVVQEVPLKLFPKALCSSSCLHPSRPEFIVMSIEDSNKLLVQVSSVLFSKDQQEL</sequence>
<keyword evidence="2" id="KW-1185">Reference proteome</keyword>
<organism evidence="1 2">
    <name type="scientific">Brassica cretica</name>
    <name type="common">Mustard</name>
    <dbReference type="NCBI Taxonomy" id="69181"/>
    <lineage>
        <taxon>Eukaryota</taxon>
        <taxon>Viridiplantae</taxon>
        <taxon>Streptophyta</taxon>
        <taxon>Embryophyta</taxon>
        <taxon>Tracheophyta</taxon>
        <taxon>Spermatophyta</taxon>
        <taxon>Magnoliopsida</taxon>
        <taxon>eudicotyledons</taxon>
        <taxon>Gunneridae</taxon>
        <taxon>Pentapetalae</taxon>
        <taxon>rosids</taxon>
        <taxon>malvids</taxon>
        <taxon>Brassicales</taxon>
        <taxon>Brassicaceae</taxon>
        <taxon>Brassiceae</taxon>
        <taxon>Brassica</taxon>
    </lineage>
</organism>
<dbReference type="EMBL" id="QGKV02000759">
    <property type="protein sequence ID" value="KAF3565152.1"/>
    <property type="molecule type" value="Genomic_DNA"/>
</dbReference>
<gene>
    <name evidence="1" type="ORF">DY000_02011913</name>
</gene>
<reference evidence="1 2" key="1">
    <citation type="journal article" date="2020" name="BMC Genomics">
        <title>Intraspecific diversification of the crop wild relative Brassica cretica Lam. using demographic model selection.</title>
        <authorList>
            <person name="Kioukis A."/>
            <person name="Michalopoulou V.A."/>
            <person name="Briers L."/>
            <person name="Pirintsos S."/>
            <person name="Studholme D.J."/>
            <person name="Pavlidis P."/>
            <person name="Sarris P.F."/>
        </authorList>
    </citation>
    <scope>NUCLEOTIDE SEQUENCE [LARGE SCALE GENOMIC DNA]</scope>
    <source>
        <strain evidence="2">cv. PFS-1207/04</strain>
    </source>
</reference>
<proteinExistence type="predicted"/>
<dbReference type="Proteomes" id="UP000266723">
    <property type="component" value="Unassembled WGS sequence"/>
</dbReference>